<protein>
    <submittedName>
        <fullName evidence="2">Uncharacterized protein</fullName>
    </submittedName>
</protein>
<comment type="caution">
    <text evidence="2">The sequence shown here is derived from an EMBL/GenBank/DDBJ whole genome shotgun (WGS) entry which is preliminary data.</text>
</comment>
<organism evidence="2 3">
    <name type="scientific">Gossypium stocksii</name>
    <dbReference type="NCBI Taxonomy" id="47602"/>
    <lineage>
        <taxon>Eukaryota</taxon>
        <taxon>Viridiplantae</taxon>
        <taxon>Streptophyta</taxon>
        <taxon>Embryophyta</taxon>
        <taxon>Tracheophyta</taxon>
        <taxon>Spermatophyta</taxon>
        <taxon>Magnoliopsida</taxon>
        <taxon>eudicotyledons</taxon>
        <taxon>Gunneridae</taxon>
        <taxon>Pentapetalae</taxon>
        <taxon>rosids</taxon>
        <taxon>malvids</taxon>
        <taxon>Malvales</taxon>
        <taxon>Malvaceae</taxon>
        <taxon>Malvoideae</taxon>
        <taxon>Gossypium</taxon>
    </lineage>
</organism>
<dbReference type="Proteomes" id="UP000828251">
    <property type="component" value="Unassembled WGS sequence"/>
</dbReference>
<name>A0A9D3UHD9_9ROSI</name>
<keyword evidence="3" id="KW-1185">Reference proteome</keyword>
<dbReference type="AlphaFoldDB" id="A0A9D3UHD9"/>
<sequence>MIEMHAGAKLIGQRPRGDYAFYLCPSQDYIIWYMACWKPFLFRGQRMLVPPHMERLRHPSHHLPQVPPAPEPKPAPELKPKLDPIQDQSYSHSGGSPYDPDLGAIIIFRAHQATHIKKHSPL</sequence>
<proteinExistence type="predicted"/>
<feature type="compositionally biased region" description="Basic and acidic residues" evidence="1">
    <location>
        <begin position="74"/>
        <end position="84"/>
    </location>
</feature>
<evidence type="ECO:0000256" key="1">
    <source>
        <dbReference type="SAM" id="MobiDB-lite"/>
    </source>
</evidence>
<feature type="region of interest" description="Disordered" evidence="1">
    <location>
        <begin position="56"/>
        <end position="97"/>
    </location>
</feature>
<dbReference type="EMBL" id="JAIQCV010000012">
    <property type="protein sequence ID" value="KAH1039713.1"/>
    <property type="molecule type" value="Genomic_DNA"/>
</dbReference>
<reference evidence="2 3" key="1">
    <citation type="journal article" date="2021" name="Plant Biotechnol. J.">
        <title>Multi-omics assisted identification of the key and species-specific regulatory components of drought-tolerant mechanisms in Gossypium stocksii.</title>
        <authorList>
            <person name="Yu D."/>
            <person name="Ke L."/>
            <person name="Zhang D."/>
            <person name="Wu Y."/>
            <person name="Sun Y."/>
            <person name="Mei J."/>
            <person name="Sun J."/>
            <person name="Sun Y."/>
        </authorList>
    </citation>
    <scope>NUCLEOTIDE SEQUENCE [LARGE SCALE GENOMIC DNA]</scope>
    <source>
        <strain evidence="3">cv. E1</strain>
        <tissue evidence="2">Leaf</tissue>
    </source>
</reference>
<accession>A0A9D3UHD9</accession>
<gene>
    <name evidence="2" type="ORF">J1N35_041456</name>
</gene>
<evidence type="ECO:0000313" key="2">
    <source>
        <dbReference type="EMBL" id="KAH1039713.1"/>
    </source>
</evidence>
<evidence type="ECO:0000313" key="3">
    <source>
        <dbReference type="Proteomes" id="UP000828251"/>
    </source>
</evidence>